<dbReference type="AlphaFoldDB" id="W7DL01"/>
<dbReference type="EMBL" id="AODM01000040">
    <property type="protein sequence ID" value="EUJ52954.1"/>
    <property type="molecule type" value="Genomic_DNA"/>
</dbReference>
<protein>
    <submittedName>
        <fullName evidence="2">Uncharacterized protein</fullName>
    </submittedName>
</protein>
<dbReference type="PATRIC" id="fig|1265822.4.peg.2394"/>
<dbReference type="RefSeq" id="WP_036063839.1">
    <property type="nucleotide sequence ID" value="NZ_AODM01000040.1"/>
</dbReference>
<gene>
    <name evidence="2" type="ORF">MCOL2_11822</name>
</gene>
<organism evidence="2 3">
    <name type="scientific">Listeria fleischmannii FSL S10-1203</name>
    <dbReference type="NCBI Taxonomy" id="1265822"/>
    <lineage>
        <taxon>Bacteria</taxon>
        <taxon>Bacillati</taxon>
        <taxon>Bacillota</taxon>
        <taxon>Bacilli</taxon>
        <taxon>Bacillales</taxon>
        <taxon>Listeriaceae</taxon>
        <taxon>Listeria</taxon>
    </lineage>
</organism>
<accession>W7DL01</accession>
<feature type="signal peptide" evidence="1">
    <location>
        <begin position="1"/>
        <end position="28"/>
    </location>
</feature>
<evidence type="ECO:0000313" key="3">
    <source>
        <dbReference type="Proteomes" id="UP000019241"/>
    </source>
</evidence>
<comment type="caution">
    <text evidence="2">The sequence shown here is derived from an EMBL/GenBank/DDBJ whole genome shotgun (WGS) entry which is preliminary data.</text>
</comment>
<keyword evidence="1" id="KW-0732">Signal</keyword>
<evidence type="ECO:0000313" key="2">
    <source>
        <dbReference type="EMBL" id="EUJ52954.1"/>
    </source>
</evidence>
<proteinExistence type="predicted"/>
<sequence length="157" mass="17149">MRKLRFCIQVLVSVLMISTLIPATSVFAEEDQSSELQSIISFDKQGTEVSTDGAELIGTFDYLVENDNLVQDGYTVTKRPLLKSNQAFGGGGSAYSLVSRTIVDLKFNNTAYKALMIGGFGVLNKGAAIAASIAQVFGDGYIKTYKYMRQSIYKKTD</sequence>
<name>W7DL01_9LIST</name>
<feature type="chain" id="PRO_5004893193" evidence="1">
    <location>
        <begin position="29"/>
        <end position="157"/>
    </location>
</feature>
<dbReference type="Proteomes" id="UP000019241">
    <property type="component" value="Unassembled WGS sequence"/>
</dbReference>
<evidence type="ECO:0000256" key="1">
    <source>
        <dbReference type="SAM" id="SignalP"/>
    </source>
</evidence>
<reference evidence="2 3" key="1">
    <citation type="submission" date="2012-12" db="EMBL/GenBank/DDBJ databases">
        <title>Novel taxa of Listeriaceae from agricultural environments in the United States.</title>
        <authorList>
            <person name="den Bakker H.C."/>
            <person name="Allred A."/>
            <person name="Warchocki S."/>
            <person name="Wright E.M."/>
            <person name="Burrell A."/>
            <person name="Nightingale K.K."/>
            <person name="Kephart D."/>
            <person name="Wiedmann M."/>
        </authorList>
    </citation>
    <scope>NUCLEOTIDE SEQUENCE [LARGE SCALE GENOMIC DNA]</scope>
    <source>
        <strain evidence="2 3">FSL S10-1203</strain>
    </source>
</reference>